<evidence type="ECO:0000313" key="2">
    <source>
        <dbReference type="EMBL" id="AZU60894.1"/>
    </source>
</evidence>
<dbReference type="InterPro" id="IPR011528">
    <property type="entry name" value="NERD"/>
</dbReference>
<dbReference type="EMBL" id="CP022572">
    <property type="protein sequence ID" value="AZU60894.1"/>
    <property type="molecule type" value="Genomic_DNA"/>
</dbReference>
<dbReference type="KEGG" id="nmk:CHR53_06205"/>
<dbReference type="OrthoDB" id="569879at2"/>
<dbReference type="STRING" id="1193713.GCA_001636315_03773"/>
<sequence length="237" mass="27594">MFDKVIEIPKLLEQVEAVEGRLSENHYALPEIKFKIKALKSGFNGEKTIYYYLSQLPKEKFYIFHDLRLPYGNGFFQIDALLLSQKMKLILEGKNHSGTLHFDRNQMIQEYNGNREIYENPVSQANRHKILLDYFLKQYKIPLIPGSYYVIICKPSAEIIISSGYTEAYRKIHRAGNLFEIIEESEKRFNRKVVNEATIKNISKLLIKSHTPKEYDVLPMFGINKGDILPGVQCPRC</sequence>
<proteinExistence type="predicted"/>
<dbReference type="AlphaFoldDB" id="A0A3T0HUS2"/>
<protein>
    <recommendedName>
        <fullName evidence="1">NERD domain-containing protein</fullName>
    </recommendedName>
</protein>
<accession>A0A3T0HUS2</accession>
<evidence type="ECO:0000313" key="3">
    <source>
        <dbReference type="Proteomes" id="UP000282892"/>
    </source>
</evidence>
<gene>
    <name evidence="2" type="ORF">CHR53_06205</name>
</gene>
<evidence type="ECO:0000259" key="1">
    <source>
        <dbReference type="PROSITE" id="PS50965"/>
    </source>
</evidence>
<reference evidence="2 3" key="1">
    <citation type="submission" date="2017-07" db="EMBL/GenBank/DDBJ databases">
        <title>The complete genome sequence of Bacillus mesonae strain H20-5, an efficient strain improving plant abiotic stress resistance.</title>
        <authorList>
            <person name="Kim S.Y."/>
            <person name="Song H."/>
            <person name="Sang M.K."/>
            <person name="Weon H.-Y."/>
            <person name="Song J."/>
        </authorList>
    </citation>
    <scope>NUCLEOTIDE SEQUENCE [LARGE SCALE GENOMIC DNA]</scope>
    <source>
        <strain evidence="2 3">H20-5</strain>
    </source>
</reference>
<dbReference type="RefSeq" id="WP_066393653.1">
    <property type="nucleotide sequence ID" value="NZ_CP022572.1"/>
</dbReference>
<name>A0A3T0HUS2_9BACI</name>
<dbReference type="PROSITE" id="PS50965">
    <property type="entry name" value="NERD"/>
    <property type="match status" value="1"/>
</dbReference>
<organism evidence="2 3">
    <name type="scientific">Neobacillus mesonae</name>
    <dbReference type="NCBI Taxonomy" id="1193713"/>
    <lineage>
        <taxon>Bacteria</taxon>
        <taxon>Bacillati</taxon>
        <taxon>Bacillota</taxon>
        <taxon>Bacilli</taxon>
        <taxon>Bacillales</taxon>
        <taxon>Bacillaceae</taxon>
        <taxon>Neobacillus</taxon>
    </lineage>
</organism>
<keyword evidence="3" id="KW-1185">Reference proteome</keyword>
<feature type="domain" description="NERD" evidence="1">
    <location>
        <begin position="41"/>
        <end position="155"/>
    </location>
</feature>
<dbReference type="Pfam" id="PF08378">
    <property type="entry name" value="NERD"/>
    <property type="match status" value="1"/>
</dbReference>
<dbReference type="Proteomes" id="UP000282892">
    <property type="component" value="Chromosome"/>
</dbReference>